<name>A0A2P2M8R6_RHIMU</name>
<protein>
    <submittedName>
        <fullName evidence="1">Uncharacterized protein</fullName>
    </submittedName>
</protein>
<dbReference type="EMBL" id="GGEC01046130">
    <property type="protein sequence ID" value="MBX26614.1"/>
    <property type="molecule type" value="Transcribed_RNA"/>
</dbReference>
<proteinExistence type="predicted"/>
<reference evidence="1" key="1">
    <citation type="submission" date="2018-02" db="EMBL/GenBank/DDBJ databases">
        <title>Rhizophora mucronata_Transcriptome.</title>
        <authorList>
            <person name="Meera S.P."/>
            <person name="Sreeshan A."/>
            <person name="Augustine A."/>
        </authorList>
    </citation>
    <scope>NUCLEOTIDE SEQUENCE</scope>
    <source>
        <tissue evidence="1">Leaf</tissue>
    </source>
</reference>
<dbReference type="AlphaFoldDB" id="A0A2P2M8R6"/>
<accession>A0A2P2M8R6</accession>
<sequence>MFQQGRHGETAPICHWNIKGNLLNDVSPSLFLGMLTNLSVLHSANGRLVFV</sequence>
<organism evidence="1">
    <name type="scientific">Rhizophora mucronata</name>
    <name type="common">Asiatic mangrove</name>
    <dbReference type="NCBI Taxonomy" id="61149"/>
    <lineage>
        <taxon>Eukaryota</taxon>
        <taxon>Viridiplantae</taxon>
        <taxon>Streptophyta</taxon>
        <taxon>Embryophyta</taxon>
        <taxon>Tracheophyta</taxon>
        <taxon>Spermatophyta</taxon>
        <taxon>Magnoliopsida</taxon>
        <taxon>eudicotyledons</taxon>
        <taxon>Gunneridae</taxon>
        <taxon>Pentapetalae</taxon>
        <taxon>rosids</taxon>
        <taxon>fabids</taxon>
        <taxon>Malpighiales</taxon>
        <taxon>Rhizophoraceae</taxon>
        <taxon>Rhizophora</taxon>
    </lineage>
</organism>
<evidence type="ECO:0000313" key="1">
    <source>
        <dbReference type="EMBL" id="MBX26614.1"/>
    </source>
</evidence>